<sequence>MIEIISLIASLRKAGNFADFWSESGKPLSIPPNPPLKGGNGERGFEFFPFCGKKRSIC</sequence>
<evidence type="ECO:0000313" key="2">
    <source>
        <dbReference type="Proteomes" id="UP000003835"/>
    </source>
</evidence>
<reference evidence="1 2" key="1">
    <citation type="submission" date="2008-07" db="EMBL/GenBank/DDBJ databases">
        <authorList>
            <person name="Tandeau de Marsac N."/>
            <person name="Ferriera S."/>
            <person name="Johnson J."/>
            <person name="Kravitz S."/>
            <person name="Beeson K."/>
            <person name="Sutton G."/>
            <person name="Rogers Y.-H."/>
            <person name="Friedman R."/>
            <person name="Frazier M."/>
            <person name="Venter J.C."/>
        </authorList>
    </citation>
    <scope>NUCLEOTIDE SEQUENCE [LARGE SCALE GENOMIC DNA]</scope>
    <source>
        <strain evidence="1 2">PCC 7420</strain>
    </source>
</reference>
<accession>B4W0B1</accession>
<dbReference type="HOGENOM" id="CLU_2971605_0_0_3"/>
<gene>
    <name evidence="1" type="ORF">MC7420_956</name>
</gene>
<name>B4W0B1_9CYAN</name>
<dbReference type="Proteomes" id="UP000003835">
    <property type="component" value="Unassembled WGS sequence"/>
</dbReference>
<dbReference type="AlphaFoldDB" id="B4W0B1"/>
<keyword evidence="2" id="KW-1185">Reference proteome</keyword>
<organism evidence="1 2">
    <name type="scientific">Coleofasciculus chthonoplastes PCC 7420</name>
    <dbReference type="NCBI Taxonomy" id="118168"/>
    <lineage>
        <taxon>Bacteria</taxon>
        <taxon>Bacillati</taxon>
        <taxon>Cyanobacteriota</taxon>
        <taxon>Cyanophyceae</taxon>
        <taxon>Coleofasciculales</taxon>
        <taxon>Coleofasciculaceae</taxon>
        <taxon>Coleofasciculus</taxon>
    </lineage>
</organism>
<dbReference type="EMBL" id="DS989865">
    <property type="protein sequence ID" value="EDX72287.1"/>
    <property type="molecule type" value="Genomic_DNA"/>
</dbReference>
<protein>
    <submittedName>
        <fullName evidence="1">Uncharacterized protein</fullName>
    </submittedName>
</protein>
<proteinExistence type="predicted"/>
<evidence type="ECO:0000313" key="1">
    <source>
        <dbReference type="EMBL" id="EDX72287.1"/>
    </source>
</evidence>